<gene>
    <name evidence="2" type="ORF">RCL2_001171600</name>
</gene>
<proteinExistence type="predicted"/>
<sequence>MGYFCECNRCKRNSTDGKGLFLLNRKTYRNHLIKQKKLLDANNEITSDDSENTTNSEDILEDENYNSENTTNSDDILEDEYEEDNYSDNNEENTRNLKEIDNSTYSYIDNTKDIVMTDVEDNGNLDDNESIYNFNDTENLEVNADIENSKNMEEIKGENRVIIDFNNTESESDNYDYDSYEENDNINHENINDKDVSIGMKLLETKVKHGLTDTAFNSVLSNIGLSISLYKLQKKLHQSVSLSPIRIDTCKNSCIAFTGDYHLLKECPLCFESRFDSNNKPVNITNFFSLIERLKIQFSDSKRAKEFLYRYEYTTTISNDNGNYGDIYDGKLYKKLVERGLFANPTDIALSLSLDGFQIFKHKTNDCWVILLINNNLSPEIRVKKENLLITMVIPGPNAPKDMSTFLQPIINELQVLEEGILCFNGYTQQQFLLKAYVTHCTGDIPAISKCLNLVGHNAYKGCRFCNLLGTCHIKNHHIYFPLNKQHGNLVLRTHEEAEDTINQLLMETDKSKKESIIKNTGIKGANLLFKLKGIEFPWSFPTDIMHLYFENIAPLMYLHWSGGFFKDNKYNENSYNLTKKELEYIGKLMKESQTCLPLEFGRAPRDISKYHTGFKAVEWRNWIELFSVPLLKDIFIDKHINGWINYVKAVKLSLKYVISNDDLQEIKYSLITFYNYYENEYFKQDQERLSACRICFHYLLHISENIEYSGPCWAYWQFPMERLCGMLIPMVYSKLRPYTSLSNNLTLLDQLNHLQYTKEGKSIISNSECQKKWTLKQVYGAVEDYDEEFYWPSCDYILNEKESKALQKFYSNKNIELHGIKYEIIIQSRHVVLLTNMHIDQMFFQNLYTLIYRENEADDSKIENL</sequence>
<dbReference type="PANTHER" id="PTHR46579">
    <property type="entry name" value="F5/8 TYPE C DOMAIN-CONTAINING PROTEIN-RELATED"/>
    <property type="match status" value="1"/>
</dbReference>
<evidence type="ECO:0000313" key="2">
    <source>
        <dbReference type="EMBL" id="GES84601.1"/>
    </source>
</evidence>
<name>A0A8H3LF25_9GLOM</name>
<dbReference type="Proteomes" id="UP000615446">
    <property type="component" value="Unassembled WGS sequence"/>
</dbReference>
<evidence type="ECO:0000313" key="3">
    <source>
        <dbReference type="Proteomes" id="UP000615446"/>
    </source>
</evidence>
<dbReference type="PANTHER" id="PTHR46579:SF1">
    <property type="entry name" value="F5_8 TYPE C DOMAIN-CONTAINING PROTEIN"/>
    <property type="match status" value="1"/>
</dbReference>
<dbReference type="InterPro" id="IPR004242">
    <property type="entry name" value="Transposase_21"/>
</dbReference>
<dbReference type="Pfam" id="PF02992">
    <property type="entry name" value="Transposase_21"/>
    <property type="match status" value="1"/>
</dbReference>
<protein>
    <submittedName>
        <fullName evidence="2">Transposase domain-containing protein</fullName>
    </submittedName>
</protein>
<dbReference type="OrthoDB" id="2289822at2759"/>
<reference evidence="2" key="1">
    <citation type="submission" date="2019-10" db="EMBL/GenBank/DDBJ databases">
        <title>Conservation and host-specific expression of non-tandemly repeated heterogenous ribosome RNA gene in arbuscular mycorrhizal fungi.</title>
        <authorList>
            <person name="Maeda T."/>
            <person name="Kobayashi Y."/>
            <person name="Nakagawa T."/>
            <person name="Ezawa T."/>
            <person name="Yamaguchi K."/>
            <person name="Bino T."/>
            <person name="Nishimoto Y."/>
            <person name="Shigenobu S."/>
            <person name="Kawaguchi M."/>
        </authorList>
    </citation>
    <scope>NUCLEOTIDE SEQUENCE</scope>
    <source>
        <strain evidence="2">HR1</strain>
    </source>
</reference>
<dbReference type="EMBL" id="BLAL01000081">
    <property type="protein sequence ID" value="GES84601.1"/>
    <property type="molecule type" value="Genomic_DNA"/>
</dbReference>
<feature type="region of interest" description="Disordered" evidence="1">
    <location>
        <begin position="44"/>
        <end position="76"/>
    </location>
</feature>
<comment type="caution">
    <text evidence="2">The sequence shown here is derived from an EMBL/GenBank/DDBJ whole genome shotgun (WGS) entry which is preliminary data.</text>
</comment>
<evidence type="ECO:0000256" key="1">
    <source>
        <dbReference type="SAM" id="MobiDB-lite"/>
    </source>
</evidence>
<dbReference type="AlphaFoldDB" id="A0A8H3LF25"/>
<organism evidence="2 3">
    <name type="scientific">Rhizophagus clarus</name>
    <dbReference type="NCBI Taxonomy" id="94130"/>
    <lineage>
        <taxon>Eukaryota</taxon>
        <taxon>Fungi</taxon>
        <taxon>Fungi incertae sedis</taxon>
        <taxon>Mucoromycota</taxon>
        <taxon>Glomeromycotina</taxon>
        <taxon>Glomeromycetes</taxon>
        <taxon>Glomerales</taxon>
        <taxon>Glomeraceae</taxon>
        <taxon>Rhizophagus</taxon>
    </lineage>
</organism>
<accession>A0A8H3LF25</accession>